<evidence type="ECO:0000256" key="1">
    <source>
        <dbReference type="ARBA" id="ARBA00004141"/>
    </source>
</evidence>
<sequence length="145" mass="15590">MSPWAIWLIVGLALLIAELFTLTFFLLWLAVGCLVGALAAWLAPDSLWLQAVAAIVAAGGLTAFAQPLVRKWRATPSRYKDSVDRLVGRNGIAEEDVSVGSSGLVRIDGQVWSAYSQEPLAKGDRVVVVQRGTTRLEVRKGGEDG</sequence>
<dbReference type="AlphaFoldDB" id="A0A7X0SJ80"/>
<dbReference type="GO" id="GO:0005886">
    <property type="term" value="C:plasma membrane"/>
    <property type="evidence" value="ECO:0007669"/>
    <property type="project" value="TreeGrafter"/>
</dbReference>
<protein>
    <submittedName>
        <fullName evidence="7">NfeD family protein</fullName>
    </submittedName>
</protein>
<dbReference type="Proteomes" id="UP000564644">
    <property type="component" value="Unassembled WGS sequence"/>
</dbReference>
<dbReference type="RefSeq" id="WP_185128616.1">
    <property type="nucleotide sequence ID" value="NZ_JACJVO010000009.1"/>
</dbReference>
<evidence type="ECO:0000256" key="4">
    <source>
        <dbReference type="ARBA" id="ARBA00023136"/>
    </source>
</evidence>
<keyword evidence="4 5" id="KW-0472">Membrane</keyword>
<accession>A0A7X0SJ80</accession>
<dbReference type="SUPFAM" id="SSF141322">
    <property type="entry name" value="NfeD domain-like"/>
    <property type="match status" value="1"/>
</dbReference>
<dbReference type="Pfam" id="PF01957">
    <property type="entry name" value="NfeD"/>
    <property type="match status" value="1"/>
</dbReference>
<name>A0A7X0SJ80_9BACL</name>
<keyword evidence="3 5" id="KW-1133">Transmembrane helix</keyword>
<evidence type="ECO:0000259" key="6">
    <source>
        <dbReference type="Pfam" id="PF01957"/>
    </source>
</evidence>
<comment type="caution">
    <text evidence="7">The sequence shown here is derived from an EMBL/GenBank/DDBJ whole genome shotgun (WGS) entry which is preliminary data.</text>
</comment>
<evidence type="ECO:0000256" key="5">
    <source>
        <dbReference type="SAM" id="Phobius"/>
    </source>
</evidence>
<evidence type="ECO:0000256" key="3">
    <source>
        <dbReference type="ARBA" id="ARBA00022989"/>
    </source>
</evidence>
<dbReference type="InterPro" id="IPR052165">
    <property type="entry name" value="Membrane_assoc_protease"/>
</dbReference>
<organism evidence="7 8">
    <name type="scientific">Cohnella zeiphila</name>
    <dbReference type="NCBI Taxonomy" id="2761120"/>
    <lineage>
        <taxon>Bacteria</taxon>
        <taxon>Bacillati</taxon>
        <taxon>Bacillota</taxon>
        <taxon>Bacilli</taxon>
        <taxon>Bacillales</taxon>
        <taxon>Paenibacillaceae</taxon>
        <taxon>Cohnella</taxon>
    </lineage>
</organism>
<proteinExistence type="predicted"/>
<comment type="subcellular location">
    <subcellularLocation>
        <location evidence="1">Membrane</location>
        <topology evidence="1">Multi-pass membrane protein</topology>
    </subcellularLocation>
</comment>
<dbReference type="PANTHER" id="PTHR33507">
    <property type="entry name" value="INNER MEMBRANE PROTEIN YBBJ"/>
    <property type="match status" value="1"/>
</dbReference>
<dbReference type="EMBL" id="JACJVO010000009">
    <property type="protein sequence ID" value="MBB6730962.1"/>
    <property type="molecule type" value="Genomic_DNA"/>
</dbReference>
<evidence type="ECO:0000313" key="8">
    <source>
        <dbReference type="Proteomes" id="UP000564644"/>
    </source>
</evidence>
<feature type="domain" description="NfeD-like C-terminal" evidence="6">
    <location>
        <begin position="83"/>
        <end position="140"/>
    </location>
</feature>
<evidence type="ECO:0000313" key="7">
    <source>
        <dbReference type="EMBL" id="MBB6730962.1"/>
    </source>
</evidence>
<feature type="transmembrane region" description="Helical" evidence="5">
    <location>
        <begin position="47"/>
        <end position="69"/>
    </location>
</feature>
<evidence type="ECO:0000256" key="2">
    <source>
        <dbReference type="ARBA" id="ARBA00022692"/>
    </source>
</evidence>
<keyword evidence="8" id="KW-1185">Reference proteome</keyword>
<dbReference type="InterPro" id="IPR012340">
    <property type="entry name" value="NA-bd_OB-fold"/>
</dbReference>
<gene>
    <name evidence="7" type="ORF">H7C18_08605</name>
</gene>
<dbReference type="Gene3D" id="2.40.50.140">
    <property type="entry name" value="Nucleic acid-binding proteins"/>
    <property type="match status" value="1"/>
</dbReference>
<reference evidence="7 8" key="1">
    <citation type="submission" date="2020-08" db="EMBL/GenBank/DDBJ databases">
        <title>Cohnella phylogeny.</title>
        <authorList>
            <person name="Dunlap C."/>
        </authorList>
    </citation>
    <scope>NUCLEOTIDE SEQUENCE [LARGE SCALE GENOMIC DNA]</scope>
    <source>
        <strain evidence="7 8">CBP 2801</strain>
    </source>
</reference>
<dbReference type="PANTHER" id="PTHR33507:SF3">
    <property type="entry name" value="INNER MEMBRANE PROTEIN YBBJ"/>
    <property type="match status" value="1"/>
</dbReference>
<dbReference type="InterPro" id="IPR002810">
    <property type="entry name" value="NfeD-like_C"/>
</dbReference>
<keyword evidence="2 5" id="KW-0812">Transmembrane</keyword>
<feature type="transmembrane region" description="Helical" evidence="5">
    <location>
        <begin position="12"/>
        <end position="41"/>
    </location>
</feature>